<organism evidence="1 2">
    <name type="scientific">Puniceibacterium antarcticum</name>
    <dbReference type="NCBI Taxonomy" id="1206336"/>
    <lineage>
        <taxon>Bacteria</taxon>
        <taxon>Pseudomonadati</taxon>
        <taxon>Pseudomonadota</taxon>
        <taxon>Alphaproteobacteria</taxon>
        <taxon>Rhodobacterales</taxon>
        <taxon>Paracoccaceae</taxon>
        <taxon>Puniceibacterium</taxon>
    </lineage>
</organism>
<evidence type="ECO:0000313" key="1">
    <source>
        <dbReference type="EMBL" id="PIL19915.1"/>
    </source>
</evidence>
<gene>
    <name evidence="1" type="ORF">P775_12075</name>
</gene>
<dbReference type="EMBL" id="AWWI01000075">
    <property type="protein sequence ID" value="PIL19915.1"/>
    <property type="molecule type" value="Genomic_DNA"/>
</dbReference>
<evidence type="ECO:0000313" key="2">
    <source>
        <dbReference type="Proteomes" id="UP000231259"/>
    </source>
</evidence>
<sequence length="92" mass="10634">MQVWGEVLRHNLRPVFELIGWELTTIIARTMKAKYSAWVDADIRSPKEHRARGQAKLSANFHATAIAPKFFDKLRTRSQQATAICSYDQYII</sequence>
<dbReference type="Proteomes" id="UP000231259">
    <property type="component" value="Unassembled WGS sequence"/>
</dbReference>
<reference evidence="1 2" key="1">
    <citation type="submission" date="2013-09" db="EMBL/GenBank/DDBJ databases">
        <title>Genome sequencing of Phaeobacter antarcticus sp. nov. SM1211.</title>
        <authorList>
            <person name="Zhang X.-Y."/>
            <person name="Liu C."/>
            <person name="Chen X.-L."/>
            <person name="Xie B.-B."/>
            <person name="Qin Q.-L."/>
            <person name="Rong J.-C."/>
            <person name="Zhang Y.-Z."/>
        </authorList>
    </citation>
    <scope>NUCLEOTIDE SEQUENCE [LARGE SCALE GENOMIC DNA]</scope>
    <source>
        <strain evidence="1 2">SM1211</strain>
    </source>
</reference>
<name>A0A2G8REC2_9RHOB</name>
<proteinExistence type="predicted"/>
<keyword evidence="2" id="KW-1185">Reference proteome</keyword>
<dbReference type="AlphaFoldDB" id="A0A2G8REC2"/>
<comment type="caution">
    <text evidence="1">The sequence shown here is derived from an EMBL/GenBank/DDBJ whole genome shotgun (WGS) entry which is preliminary data.</text>
</comment>
<accession>A0A2G8REC2</accession>
<protein>
    <submittedName>
        <fullName evidence="1">Uncharacterized protein</fullName>
    </submittedName>
</protein>